<protein>
    <submittedName>
        <fullName evidence="3">Uncharacterized protein</fullName>
    </submittedName>
</protein>
<keyword evidence="2" id="KW-0472">Membrane</keyword>
<evidence type="ECO:0000313" key="3">
    <source>
        <dbReference type="EnsemblPlants" id="TuG1812G0300000099.01.T01.cds357989"/>
    </source>
</evidence>
<keyword evidence="2" id="KW-0812">Transmembrane</keyword>
<name>A0A8R7PLW3_TRIUA</name>
<evidence type="ECO:0000256" key="1">
    <source>
        <dbReference type="SAM" id="MobiDB-lite"/>
    </source>
</evidence>
<gene>
    <name evidence="3" type="primary">LOC125547472</name>
</gene>
<dbReference type="Proteomes" id="UP000015106">
    <property type="component" value="Chromosome 3"/>
</dbReference>
<feature type="transmembrane region" description="Helical" evidence="2">
    <location>
        <begin position="46"/>
        <end position="71"/>
    </location>
</feature>
<keyword evidence="4" id="KW-1185">Reference proteome</keyword>
<dbReference type="AlphaFoldDB" id="A0A8R7PLW3"/>
<reference evidence="4" key="1">
    <citation type="journal article" date="2013" name="Nature">
        <title>Draft genome of the wheat A-genome progenitor Triticum urartu.</title>
        <authorList>
            <person name="Ling H.Q."/>
            <person name="Zhao S."/>
            <person name="Liu D."/>
            <person name="Wang J."/>
            <person name="Sun H."/>
            <person name="Zhang C."/>
            <person name="Fan H."/>
            <person name="Li D."/>
            <person name="Dong L."/>
            <person name="Tao Y."/>
            <person name="Gao C."/>
            <person name="Wu H."/>
            <person name="Li Y."/>
            <person name="Cui Y."/>
            <person name="Guo X."/>
            <person name="Zheng S."/>
            <person name="Wang B."/>
            <person name="Yu K."/>
            <person name="Liang Q."/>
            <person name="Yang W."/>
            <person name="Lou X."/>
            <person name="Chen J."/>
            <person name="Feng M."/>
            <person name="Jian J."/>
            <person name="Zhang X."/>
            <person name="Luo G."/>
            <person name="Jiang Y."/>
            <person name="Liu J."/>
            <person name="Wang Z."/>
            <person name="Sha Y."/>
            <person name="Zhang B."/>
            <person name="Wu H."/>
            <person name="Tang D."/>
            <person name="Shen Q."/>
            <person name="Xue P."/>
            <person name="Zou S."/>
            <person name="Wang X."/>
            <person name="Liu X."/>
            <person name="Wang F."/>
            <person name="Yang Y."/>
            <person name="An X."/>
            <person name="Dong Z."/>
            <person name="Zhang K."/>
            <person name="Zhang X."/>
            <person name="Luo M.C."/>
            <person name="Dvorak J."/>
            <person name="Tong Y."/>
            <person name="Wang J."/>
            <person name="Yang H."/>
            <person name="Li Z."/>
            <person name="Wang D."/>
            <person name="Zhang A."/>
            <person name="Wang J."/>
        </authorList>
    </citation>
    <scope>NUCLEOTIDE SEQUENCE</scope>
    <source>
        <strain evidence="4">cv. G1812</strain>
    </source>
</reference>
<dbReference type="EnsemblPlants" id="TuG1812G0300000099.01.T01">
    <property type="protein sequence ID" value="TuG1812G0300000099.01.T01.cds357989"/>
    <property type="gene ID" value="TuG1812G0300000099.01"/>
</dbReference>
<evidence type="ECO:0000256" key="2">
    <source>
        <dbReference type="SAM" id="Phobius"/>
    </source>
</evidence>
<feature type="region of interest" description="Disordered" evidence="1">
    <location>
        <begin position="1"/>
        <end position="23"/>
    </location>
</feature>
<reference evidence="3" key="2">
    <citation type="submission" date="2018-03" db="EMBL/GenBank/DDBJ databases">
        <title>The Triticum urartu genome reveals the dynamic nature of wheat genome evolution.</title>
        <authorList>
            <person name="Ling H."/>
            <person name="Ma B."/>
            <person name="Shi X."/>
            <person name="Liu H."/>
            <person name="Dong L."/>
            <person name="Sun H."/>
            <person name="Cao Y."/>
            <person name="Gao Q."/>
            <person name="Zheng S."/>
            <person name="Li Y."/>
            <person name="Yu Y."/>
            <person name="Du H."/>
            <person name="Qi M."/>
            <person name="Li Y."/>
            <person name="Yu H."/>
            <person name="Cui Y."/>
            <person name="Wang N."/>
            <person name="Chen C."/>
            <person name="Wu H."/>
            <person name="Zhao Y."/>
            <person name="Zhang J."/>
            <person name="Li Y."/>
            <person name="Zhou W."/>
            <person name="Zhang B."/>
            <person name="Hu W."/>
            <person name="Eijk M."/>
            <person name="Tang J."/>
            <person name="Witsenboer H."/>
            <person name="Zhao S."/>
            <person name="Li Z."/>
            <person name="Zhang A."/>
            <person name="Wang D."/>
            <person name="Liang C."/>
        </authorList>
    </citation>
    <scope>NUCLEOTIDE SEQUENCE [LARGE SCALE GENOMIC DNA]</scope>
    <source>
        <strain evidence="3">cv. G1812</strain>
    </source>
</reference>
<evidence type="ECO:0000313" key="4">
    <source>
        <dbReference type="Proteomes" id="UP000015106"/>
    </source>
</evidence>
<sequence>MPEVIPRAFPPMPSHRTRSRHLQNSTHDHIGHVICYARQQPIDYMLFLGMVAPFLLAVVVAVLVTGGKALVEDAALARVAKLDGVGDPLATTFSYSVAVTSAGAVATAADTICSALLQDISTAALLRAAATAAAVTAAGGFNLRGAVGTALRVTVAA</sequence>
<dbReference type="Gramene" id="TuG1812G0300000099.01.T01">
    <property type="protein sequence ID" value="TuG1812G0300000099.01.T01.cds357989"/>
    <property type="gene ID" value="TuG1812G0300000099.01"/>
</dbReference>
<reference evidence="3" key="3">
    <citation type="submission" date="2022-06" db="UniProtKB">
        <authorList>
            <consortium name="EnsemblPlants"/>
        </authorList>
    </citation>
    <scope>IDENTIFICATION</scope>
</reference>
<accession>A0A8R7PLW3</accession>
<proteinExistence type="predicted"/>
<keyword evidence="2" id="KW-1133">Transmembrane helix</keyword>
<organism evidence="3 4">
    <name type="scientific">Triticum urartu</name>
    <name type="common">Red wild einkorn</name>
    <name type="synonym">Crithodium urartu</name>
    <dbReference type="NCBI Taxonomy" id="4572"/>
    <lineage>
        <taxon>Eukaryota</taxon>
        <taxon>Viridiplantae</taxon>
        <taxon>Streptophyta</taxon>
        <taxon>Embryophyta</taxon>
        <taxon>Tracheophyta</taxon>
        <taxon>Spermatophyta</taxon>
        <taxon>Magnoliopsida</taxon>
        <taxon>Liliopsida</taxon>
        <taxon>Poales</taxon>
        <taxon>Poaceae</taxon>
        <taxon>BOP clade</taxon>
        <taxon>Pooideae</taxon>
        <taxon>Triticodae</taxon>
        <taxon>Triticeae</taxon>
        <taxon>Triticinae</taxon>
        <taxon>Triticum</taxon>
    </lineage>
</organism>